<evidence type="ECO:0000313" key="3">
    <source>
        <dbReference type="Proteomes" id="UP000053470"/>
    </source>
</evidence>
<dbReference type="Proteomes" id="UP000053470">
    <property type="component" value="Unassembled WGS sequence"/>
</dbReference>
<protein>
    <submittedName>
        <fullName evidence="2">Hypothetical transmembrane protein</fullName>
    </submittedName>
</protein>
<evidence type="ECO:0000313" key="2">
    <source>
        <dbReference type="EMBL" id="CEJ18001.1"/>
    </source>
</evidence>
<reference evidence="2" key="2">
    <citation type="submission" date="2022-04" db="EMBL/GenBank/DDBJ databases">
        <title>Genomic draft of R. solanacearum strain IPO1609, a phylotype IIB1/biovar 2/race 3 strain isolated from potato in Europe.</title>
        <authorList>
            <person name="Boucher C."/>
            <person name="Carrere S."/>
            <person name="Dossat C."/>
            <person name="Elbaz M."/>
            <person name="Genin S."/>
            <person name="Gouzy J."/>
            <person name="Prior P."/>
            <person name="Segurens B."/>
            <person name="Wincker P."/>
        </authorList>
    </citation>
    <scope>NUCLEOTIDE SEQUENCE</scope>
    <source>
        <strain evidence="2">IPO1609</strain>
    </source>
</reference>
<keyword evidence="2" id="KW-0472">Membrane</keyword>
<keyword evidence="2" id="KW-0812">Transmembrane</keyword>
<dbReference type="AlphaFoldDB" id="A0ABF7R9E6"/>
<sequence>MPLTTSSTGRPPRRIRSAARSAIMMTGALVLPPMSVGITDASITRSPSMPRTRSSGSTTAAVSSAPPMRQVPTGW</sequence>
<evidence type="ECO:0000256" key="1">
    <source>
        <dbReference type="SAM" id="MobiDB-lite"/>
    </source>
</evidence>
<gene>
    <name evidence="2" type="ORF">RSIPO_00176</name>
</gene>
<feature type="region of interest" description="Disordered" evidence="1">
    <location>
        <begin position="41"/>
        <end position="75"/>
    </location>
</feature>
<accession>A0ABF7R9E6</accession>
<keyword evidence="3" id="KW-1185">Reference proteome</keyword>
<dbReference type="EMBL" id="LN651282">
    <property type="protein sequence ID" value="CEJ18001.1"/>
    <property type="molecule type" value="Genomic_DNA"/>
</dbReference>
<reference evidence="2" key="1">
    <citation type="submission" date="2014-11" db="EMBL/GenBank/DDBJ databases">
        <authorList>
            <person name="Genoscope - CEA"/>
        </authorList>
    </citation>
    <scope>NUCLEOTIDE SEQUENCE</scope>
    <source>
        <strain evidence="2">IPO1609</strain>
    </source>
</reference>
<proteinExistence type="predicted"/>
<feature type="compositionally biased region" description="Low complexity" evidence="1">
    <location>
        <begin position="42"/>
        <end position="67"/>
    </location>
</feature>
<organism evidence="2 3">
    <name type="scientific">Ralstonia solanacearum IPO1609</name>
    <dbReference type="NCBI Taxonomy" id="564066"/>
    <lineage>
        <taxon>Bacteria</taxon>
        <taxon>Pseudomonadati</taxon>
        <taxon>Pseudomonadota</taxon>
        <taxon>Betaproteobacteria</taxon>
        <taxon>Burkholderiales</taxon>
        <taxon>Burkholderiaceae</taxon>
        <taxon>Ralstonia</taxon>
        <taxon>Ralstonia solanacearum species complex</taxon>
    </lineage>
</organism>
<name>A0ABF7R9E6_RALSL</name>